<dbReference type="Pfam" id="PF21531">
    <property type="entry name" value="Rv2175c_wHTH"/>
    <property type="match status" value="1"/>
</dbReference>
<dbReference type="Proteomes" id="UP000001549">
    <property type="component" value="Chromosome"/>
</dbReference>
<dbReference type="HOGENOM" id="CLU_134416_1_0_11"/>
<dbReference type="STRING" id="656024.FsymDg_3140"/>
<evidence type="ECO:0000259" key="2">
    <source>
        <dbReference type="Pfam" id="PF21531"/>
    </source>
</evidence>
<dbReference type="Pfam" id="PF18367">
    <property type="entry name" value="Rv2175c_C"/>
    <property type="match status" value="1"/>
</dbReference>
<sequence length="130" mass="14521">MTITPYDPHPGMTNGRFSVFTLTVEWLTLPDVADRLGIPITRVRQMVRDRKLLAVRSDGVLRVPTEFIQDGTVLKGLSGLLTVLSDAGFSDEESLDWLFREDPTLPGTPVRALAENRGREVKRRAQALAF</sequence>
<reference evidence="3 4" key="1">
    <citation type="submission" date="2011-05" db="EMBL/GenBank/DDBJ databases">
        <title>Complete sequence of chromosome of Frankia symbiont of Datisca glomerata.</title>
        <authorList>
            <consortium name="US DOE Joint Genome Institute"/>
            <person name="Lucas S."/>
            <person name="Han J."/>
            <person name="Lapidus A."/>
            <person name="Cheng J.-F."/>
            <person name="Goodwin L."/>
            <person name="Pitluck S."/>
            <person name="Peters L."/>
            <person name="Mikhailova N."/>
            <person name="Chertkov O."/>
            <person name="Teshima H."/>
            <person name="Han C."/>
            <person name="Tapia R."/>
            <person name="Land M."/>
            <person name="Hauser L."/>
            <person name="Kyrpides N."/>
            <person name="Ivanova N."/>
            <person name="Pagani I."/>
            <person name="Berry A."/>
            <person name="Pawlowski K."/>
            <person name="Persson T."/>
            <person name="Vanden Heuvel B."/>
            <person name="Benson D."/>
            <person name="Woyke T."/>
        </authorList>
    </citation>
    <scope>NUCLEOTIDE SEQUENCE [LARGE SCALE GENOMIC DNA]</scope>
    <source>
        <strain evidence="4">4085684</strain>
    </source>
</reference>
<dbReference type="eggNOG" id="ENOG5032W34">
    <property type="taxonomic scope" value="Bacteria"/>
</dbReference>
<proteinExistence type="predicted"/>
<feature type="domain" description="DNA-binding protein Rv2175c wHTH" evidence="2">
    <location>
        <begin position="23"/>
        <end position="68"/>
    </location>
</feature>
<dbReference type="KEGG" id="fsy:FsymDg_3140"/>
<evidence type="ECO:0000259" key="1">
    <source>
        <dbReference type="Pfam" id="PF18367"/>
    </source>
</evidence>
<dbReference type="InterPro" id="IPR048576">
    <property type="entry name" value="Rv2175c_wHTH"/>
</dbReference>
<evidence type="ECO:0000313" key="4">
    <source>
        <dbReference type="Proteomes" id="UP000001549"/>
    </source>
</evidence>
<dbReference type="EMBL" id="CP002801">
    <property type="protein sequence ID" value="AEH10449.1"/>
    <property type="molecule type" value="Genomic_DNA"/>
</dbReference>
<gene>
    <name evidence="3" type="ordered locus">FsymDg_3140</name>
</gene>
<accession>F8AYE6</accession>
<dbReference type="GO" id="GO:0003677">
    <property type="term" value="F:DNA binding"/>
    <property type="evidence" value="ECO:0007669"/>
    <property type="project" value="InterPro"/>
</dbReference>
<protein>
    <submittedName>
        <fullName evidence="3">Putative transcriptional regulatory protein</fullName>
    </submittedName>
</protein>
<name>F8AYE6_9ACTN</name>
<feature type="domain" description="Rv2175c C-terminal" evidence="1">
    <location>
        <begin position="75"/>
        <end position="129"/>
    </location>
</feature>
<dbReference type="AlphaFoldDB" id="F8AYE6"/>
<keyword evidence="4" id="KW-1185">Reference proteome</keyword>
<organism evidence="3 4">
    <name type="scientific">Candidatus Protofrankia datiscae</name>
    <dbReference type="NCBI Taxonomy" id="2716812"/>
    <lineage>
        <taxon>Bacteria</taxon>
        <taxon>Bacillati</taxon>
        <taxon>Actinomycetota</taxon>
        <taxon>Actinomycetes</taxon>
        <taxon>Frankiales</taxon>
        <taxon>Frankiaceae</taxon>
        <taxon>Protofrankia</taxon>
    </lineage>
</organism>
<evidence type="ECO:0000313" key="3">
    <source>
        <dbReference type="EMBL" id="AEH10449.1"/>
    </source>
</evidence>
<dbReference type="InterPro" id="IPR041098">
    <property type="entry name" value="Rv2175c_C"/>
</dbReference>